<accession>A0A8E1W6Q9</accession>
<evidence type="ECO:0008006" key="3">
    <source>
        <dbReference type="Google" id="ProtNLM"/>
    </source>
</evidence>
<dbReference type="EMBL" id="JACJHR010000079">
    <property type="protein sequence ID" value="MBB2504688.1"/>
    <property type="molecule type" value="Genomic_DNA"/>
</dbReference>
<dbReference type="AlphaFoldDB" id="A0A8E1W6Q9"/>
<name>A0A8E1W6Q9_9PSEU</name>
<evidence type="ECO:0000313" key="1">
    <source>
        <dbReference type="EMBL" id="MBB2504688.1"/>
    </source>
</evidence>
<comment type="caution">
    <text evidence="1">The sequence shown here is derived from an EMBL/GenBank/DDBJ whole genome shotgun (WGS) entry which is preliminary data.</text>
</comment>
<evidence type="ECO:0000313" key="2">
    <source>
        <dbReference type="Proteomes" id="UP000550260"/>
    </source>
</evidence>
<organism evidence="1 2">
    <name type="scientific">Amycolatopsis echigonensis</name>
    <dbReference type="NCBI Taxonomy" id="2576905"/>
    <lineage>
        <taxon>Bacteria</taxon>
        <taxon>Bacillati</taxon>
        <taxon>Actinomycetota</taxon>
        <taxon>Actinomycetes</taxon>
        <taxon>Pseudonocardiales</taxon>
        <taxon>Pseudonocardiaceae</taxon>
        <taxon>Amycolatopsis</taxon>
    </lineage>
</organism>
<sequence length="108" mass="12329">MMIFADTASWRDWLAEHHDSATEIWVVLAKTGAPGLTYEHALQEALCYGWIDGLTRRRDSSTYIQRYTPRRPKSPWSPRNLARAELLRQQGRMHPAGQLALDRAAVPA</sequence>
<dbReference type="Proteomes" id="UP000550260">
    <property type="component" value="Unassembled WGS sequence"/>
</dbReference>
<dbReference type="RefSeq" id="WP_101434938.1">
    <property type="nucleotide sequence ID" value="NZ_JACJHR010000079.1"/>
</dbReference>
<proteinExistence type="predicted"/>
<gene>
    <name evidence="1" type="ORF">H5411_36800</name>
</gene>
<protein>
    <recommendedName>
        <fullName evidence="3">Bacteriocin resistance YdeI/OmpD-like protein</fullName>
    </recommendedName>
</protein>
<reference evidence="1 2" key="1">
    <citation type="submission" date="2020-08" db="EMBL/GenBank/DDBJ databases">
        <title>Amycolatopsis echigonensis JCM 21831.</title>
        <authorList>
            <person name="Tedsree N."/>
            <person name="Kuncharoen N."/>
            <person name="Likhitwitayawuid K."/>
            <person name="Tanasupawat S."/>
        </authorList>
    </citation>
    <scope>NUCLEOTIDE SEQUENCE [LARGE SCALE GENOMIC DNA]</scope>
    <source>
        <strain evidence="1 2">JCM 21831</strain>
    </source>
</reference>